<evidence type="ECO:0000256" key="10">
    <source>
        <dbReference type="SAM" id="MobiDB-lite"/>
    </source>
</evidence>
<dbReference type="InterPro" id="IPR013545">
    <property type="entry name" value="T2SS_protein-GspG_C"/>
</dbReference>
<dbReference type="Pfam" id="PF07963">
    <property type="entry name" value="N_methyl"/>
    <property type="match status" value="1"/>
</dbReference>
<keyword evidence="7 11" id="KW-0812">Transmembrane</keyword>
<dbReference type="InterPro" id="IPR000983">
    <property type="entry name" value="Bac_GSPG_pilin"/>
</dbReference>
<proteinExistence type="inferred from homology"/>
<evidence type="ECO:0000256" key="6">
    <source>
        <dbReference type="ARBA" id="ARBA00022519"/>
    </source>
</evidence>
<dbReference type="SUPFAM" id="SSF54523">
    <property type="entry name" value="Pili subunits"/>
    <property type="match status" value="1"/>
</dbReference>
<dbReference type="PROSITE" id="PS00409">
    <property type="entry name" value="PROKAR_NTER_METHYL"/>
    <property type="match status" value="1"/>
</dbReference>
<sequence length="155" mass="17360">MYLLRQDMQKKYILIRGFTLIELVVVVFILSLLVAIVAPKIIGRTDDARVTEAKVQIKNFETALKLYKIDNGFYPDTQQGLDALTTKPETGRIPRNYRAGGYLEQKKIPLDPWGNPYIFISPGLEGDCDIMSFGGDGKEGGEGKDADINNWGDME</sequence>
<evidence type="ECO:0000256" key="7">
    <source>
        <dbReference type="ARBA" id="ARBA00022692"/>
    </source>
</evidence>
<comment type="subcellular location">
    <subcellularLocation>
        <location evidence="1">Cell inner membrane</location>
        <topology evidence="1">Single-pass membrane protein</topology>
    </subcellularLocation>
</comment>
<dbReference type="PRINTS" id="PR00813">
    <property type="entry name" value="BCTERIALGSPG"/>
</dbReference>
<evidence type="ECO:0000313" key="13">
    <source>
        <dbReference type="EMBL" id="CBX31503.1"/>
    </source>
</evidence>
<evidence type="ECO:0000256" key="8">
    <source>
        <dbReference type="ARBA" id="ARBA00022989"/>
    </source>
</evidence>
<dbReference type="GO" id="GO:0015628">
    <property type="term" value="P:protein secretion by the type II secretion system"/>
    <property type="evidence" value="ECO:0007669"/>
    <property type="project" value="InterPro"/>
</dbReference>
<dbReference type="GO" id="GO:0015627">
    <property type="term" value="C:type II protein secretion system complex"/>
    <property type="evidence" value="ECO:0007669"/>
    <property type="project" value="InterPro"/>
</dbReference>
<evidence type="ECO:0000259" key="12">
    <source>
        <dbReference type="Pfam" id="PF08334"/>
    </source>
</evidence>
<feature type="region of interest" description="Disordered" evidence="10">
    <location>
        <begin position="133"/>
        <end position="155"/>
    </location>
</feature>
<gene>
    <name evidence="13" type="ORF">N47_E50150</name>
</gene>
<protein>
    <recommendedName>
        <fullName evidence="3">Type II secretion system core protein G</fullName>
    </recommendedName>
</protein>
<keyword evidence="6" id="KW-0997">Cell inner membrane</keyword>
<reference evidence="13" key="1">
    <citation type="journal article" date="2011" name="Environ. Microbiol.">
        <title>Genomic insights into the metabolic potential of the polycyclic aromatic hydrocarbon degrading sulfate-reducing Deltaproteobacterium N47.</title>
        <authorList>
            <person name="Bergmann F."/>
            <person name="Selesi D."/>
            <person name="Weinmaier T."/>
            <person name="Tischler P."/>
            <person name="Rattei T."/>
            <person name="Meckenstock R.U."/>
        </authorList>
    </citation>
    <scope>NUCLEOTIDE SEQUENCE</scope>
</reference>
<dbReference type="GO" id="GO:0005886">
    <property type="term" value="C:plasma membrane"/>
    <property type="evidence" value="ECO:0007669"/>
    <property type="project" value="UniProtKB-SubCell"/>
</dbReference>
<keyword evidence="9 11" id="KW-0472">Membrane</keyword>
<evidence type="ECO:0000256" key="1">
    <source>
        <dbReference type="ARBA" id="ARBA00004377"/>
    </source>
</evidence>
<feature type="domain" description="Type II secretion system protein GspG C-terminal" evidence="12">
    <location>
        <begin position="40"/>
        <end position="151"/>
    </location>
</feature>
<dbReference type="NCBIfam" id="TIGR02532">
    <property type="entry name" value="IV_pilin_GFxxxE"/>
    <property type="match status" value="1"/>
</dbReference>
<dbReference type="Gene3D" id="3.30.700.10">
    <property type="entry name" value="Glycoprotein, Type 4 Pilin"/>
    <property type="match status" value="1"/>
</dbReference>
<evidence type="ECO:0000256" key="5">
    <source>
        <dbReference type="ARBA" id="ARBA00022481"/>
    </source>
</evidence>
<keyword evidence="8 11" id="KW-1133">Transmembrane helix</keyword>
<dbReference type="AlphaFoldDB" id="E1YJP9"/>
<dbReference type="PANTHER" id="PTHR30093:SF44">
    <property type="entry name" value="TYPE II SECRETION SYSTEM CORE PROTEIN G"/>
    <property type="match status" value="1"/>
</dbReference>
<organism evidence="13">
    <name type="scientific">uncultured Desulfobacterium sp</name>
    <dbReference type="NCBI Taxonomy" id="201089"/>
    <lineage>
        <taxon>Bacteria</taxon>
        <taxon>Pseudomonadati</taxon>
        <taxon>Thermodesulfobacteriota</taxon>
        <taxon>Desulfobacteria</taxon>
        <taxon>Desulfobacterales</taxon>
        <taxon>Desulfobacteriaceae</taxon>
        <taxon>Desulfobacterium</taxon>
        <taxon>environmental samples</taxon>
    </lineage>
</organism>
<evidence type="ECO:0000256" key="2">
    <source>
        <dbReference type="ARBA" id="ARBA00009984"/>
    </source>
</evidence>
<name>E1YJP9_9BACT</name>
<feature type="transmembrane region" description="Helical" evidence="11">
    <location>
        <begin position="12"/>
        <end position="38"/>
    </location>
</feature>
<dbReference type="InterPro" id="IPR012902">
    <property type="entry name" value="N_methyl_site"/>
</dbReference>
<dbReference type="InterPro" id="IPR010054">
    <property type="entry name" value="Type2_sec_GspG"/>
</dbReference>
<keyword evidence="5" id="KW-0488">Methylation</keyword>
<accession>E1YJP9</accession>
<keyword evidence="4" id="KW-1003">Cell membrane</keyword>
<dbReference type="EMBL" id="FR695877">
    <property type="protein sequence ID" value="CBX31503.1"/>
    <property type="molecule type" value="Genomic_DNA"/>
</dbReference>
<comment type="similarity">
    <text evidence="2">Belongs to the GSP G family.</text>
</comment>
<dbReference type="InterPro" id="IPR045584">
    <property type="entry name" value="Pilin-like"/>
</dbReference>
<evidence type="ECO:0000256" key="4">
    <source>
        <dbReference type="ARBA" id="ARBA00022475"/>
    </source>
</evidence>
<feature type="compositionally biased region" description="Basic and acidic residues" evidence="10">
    <location>
        <begin position="136"/>
        <end position="147"/>
    </location>
</feature>
<dbReference type="PANTHER" id="PTHR30093">
    <property type="entry name" value="GENERAL SECRETION PATHWAY PROTEIN G"/>
    <property type="match status" value="1"/>
</dbReference>
<dbReference type="Pfam" id="PF08334">
    <property type="entry name" value="T2SSG"/>
    <property type="match status" value="1"/>
</dbReference>
<dbReference type="NCBIfam" id="TIGR01710">
    <property type="entry name" value="typeII_sec_gspG"/>
    <property type="match status" value="1"/>
</dbReference>
<evidence type="ECO:0000256" key="9">
    <source>
        <dbReference type="ARBA" id="ARBA00023136"/>
    </source>
</evidence>
<evidence type="ECO:0000256" key="3">
    <source>
        <dbReference type="ARBA" id="ARBA00020042"/>
    </source>
</evidence>
<evidence type="ECO:0000256" key="11">
    <source>
        <dbReference type="SAM" id="Phobius"/>
    </source>
</evidence>